<dbReference type="PANTHER" id="PTHR33823">
    <property type="entry name" value="RNA POLYMERASE-BINDING TRANSCRIPTION FACTOR DKSA-RELATED"/>
    <property type="match status" value="1"/>
</dbReference>
<evidence type="ECO:0000259" key="6">
    <source>
        <dbReference type="Pfam" id="PF01258"/>
    </source>
</evidence>
<dbReference type="Pfam" id="PF01258">
    <property type="entry name" value="zf-dskA_traR"/>
    <property type="match status" value="1"/>
</dbReference>
<keyword evidence="1" id="KW-0479">Metal-binding</keyword>
<evidence type="ECO:0000256" key="1">
    <source>
        <dbReference type="ARBA" id="ARBA00022723"/>
    </source>
</evidence>
<dbReference type="InterPro" id="IPR000962">
    <property type="entry name" value="Znf_DskA_TraR"/>
</dbReference>
<evidence type="ECO:0000256" key="2">
    <source>
        <dbReference type="ARBA" id="ARBA00022771"/>
    </source>
</evidence>
<dbReference type="Proteomes" id="UP001199314">
    <property type="component" value="Unassembled WGS sequence"/>
</dbReference>
<proteinExistence type="predicted"/>
<feature type="zinc finger region" description="dksA C4-type" evidence="4">
    <location>
        <begin position="81"/>
        <end position="105"/>
    </location>
</feature>
<feature type="domain" description="Zinc finger DksA/TraR C4-type" evidence="6">
    <location>
        <begin position="77"/>
        <end position="107"/>
    </location>
</feature>
<evidence type="ECO:0000256" key="5">
    <source>
        <dbReference type="SAM" id="Coils"/>
    </source>
</evidence>
<gene>
    <name evidence="7" type="ORF">LB452_06230</name>
</gene>
<reference evidence="8" key="1">
    <citation type="submission" date="2023-07" db="EMBL/GenBank/DDBJ databases">
        <title>Novel species isolated from saline lakes on Tibetan Plateau.</title>
        <authorList>
            <person name="Lu H."/>
        </authorList>
    </citation>
    <scope>NUCLEOTIDE SEQUENCE [LARGE SCALE GENOMIC DNA]</scope>
    <source>
        <strain evidence="8">CAK8W</strain>
    </source>
</reference>
<evidence type="ECO:0000313" key="8">
    <source>
        <dbReference type="Proteomes" id="UP001199314"/>
    </source>
</evidence>
<sequence>MNKIELKEHIAKEIQRLEKQVAQYTELTKPISPENAIGRVSRMDAINNKSVLENALRKAEERLHKLKEITDKIDDKNFGICRKCHQKIPLQRVMLRPESGLCVNCAN</sequence>
<keyword evidence="2" id="KW-0863">Zinc-finger</keyword>
<name>A0ABS7XKN4_9FLAO</name>
<accession>A0ABS7XKN4</accession>
<evidence type="ECO:0000313" key="7">
    <source>
        <dbReference type="EMBL" id="MBZ9778517.1"/>
    </source>
</evidence>
<protein>
    <submittedName>
        <fullName evidence="7">TraR/DksA C4-type zinc finger protein</fullName>
    </submittedName>
</protein>
<evidence type="ECO:0000256" key="3">
    <source>
        <dbReference type="ARBA" id="ARBA00022833"/>
    </source>
</evidence>
<evidence type="ECO:0000256" key="4">
    <source>
        <dbReference type="PROSITE-ProRule" id="PRU00510"/>
    </source>
</evidence>
<dbReference type="EMBL" id="JAIQZE010000005">
    <property type="protein sequence ID" value="MBZ9778517.1"/>
    <property type="molecule type" value="Genomic_DNA"/>
</dbReference>
<dbReference type="Gene3D" id="1.20.120.910">
    <property type="entry name" value="DksA, coiled-coil domain"/>
    <property type="match status" value="1"/>
</dbReference>
<dbReference type="PROSITE" id="PS51128">
    <property type="entry name" value="ZF_DKSA_2"/>
    <property type="match status" value="1"/>
</dbReference>
<keyword evidence="3" id="KW-0862">Zinc</keyword>
<keyword evidence="5" id="KW-0175">Coiled coil</keyword>
<dbReference type="RefSeq" id="WP_224460871.1">
    <property type="nucleotide sequence ID" value="NZ_JAIQZE010000005.1"/>
</dbReference>
<comment type="caution">
    <text evidence="7">The sequence shown here is derived from an EMBL/GenBank/DDBJ whole genome shotgun (WGS) entry which is preliminary data.</text>
</comment>
<organism evidence="7 8">
    <name type="scientific">Psychroflexus longus</name>
    <dbReference type="NCBI Taxonomy" id="2873596"/>
    <lineage>
        <taxon>Bacteria</taxon>
        <taxon>Pseudomonadati</taxon>
        <taxon>Bacteroidota</taxon>
        <taxon>Flavobacteriia</taxon>
        <taxon>Flavobacteriales</taxon>
        <taxon>Flavobacteriaceae</taxon>
        <taxon>Psychroflexus</taxon>
    </lineage>
</organism>
<keyword evidence="8" id="KW-1185">Reference proteome</keyword>
<dbReference type="SUPFAM" id="SSF57716">
    <property type="entry name" value="Glucocorticoid receptor-like (DNA-binding domain)"/>
    <property type="match status" value="1"/>
</dbReference>
<feature type="coiled-coil region" evidence="5">
    <location>
        <begin position="7"/>
        <end position="76"/>
    </location>
</feature>